<evidence type="ECO:0000313" key="2">
    <source>
        <dbReference type="EMBL" id="KKW27854.1"/>
    </source>
</evidence>
<protein>
    <recommendedName>
        <fullName evidence="4">Glycosyltransferase RgtA/B/C/D-like domain-containing protein</fullName>
    </recommendedName>
</protein>
<feature type="transmembrane region" description="Helical" evidence="1">
    <location>
        <begin position="299"/>
        <end position="318"/>
    </location>
</feature>
<keyword evidence="1" id="KW-0472">Membrane</keyword>
<dbReference type="EMBL" id="LCRA01000006">
    <property type="protein sequence ID" value="KKW27854.1"/>
    <property type="molecule type" value="Genomic_DNA"/>
</dbReference>
<feature type="transmembrane region" description="Helical" evidence="1">
    <location>
        <begin position="97"/>
        <end position="130"/>
    </location>
</feature>
<feature type="transmembrane region" description="Helical" evidence="1">
    <location>
        <begin position="327"/>
        <end position="346"/>
    </location>
</feature>
<sequence length="591" mass="67064">MITMVSVGSSMRAFLKTHRIAIFLTIVVGIITGLPTILAPLALGSGYHGIPFLPLSDEYHYFARIQEILDGHWSNASTFLYEYKNMPTTMYAVNETLYAIPALILGIIPIVIASKFVLPAVLFFLSYLLLFRMFRKDDGGELTAIAAALFVVLGAEFVNYSYLMRIPTLWLFQESQWTRLVNPIVGAVQLTGFLILLWQVGDRKWRYAYIAAGVLLASMVGYIFTFALSLAILGALFVFALARREYDIAKKFFFVGCISTILDSLWWYVMLTTLGGEAGRLIATQSGMAFTHAPVLNKAVLAASVLFALFFCYTYFYLKDRGRIREWFFAASLLVGSWIAFNQQIITGREVWYPHFVQYTVPLCVLALISAGHLALHRHKLLWQVSMYALCVITLGYGILSVSSYASLGDMQYFAQNQSPAGYSPWLNMNAKKDCVVLVNVNDEYLEYEERLIPTFSHCNTYTVNDPVLAMTEERNEHNFLLQLQMRDIDIAHVRDYLVADQVDVRGHFYSDFSQAFGKGMEPWIVNRIDALTADYKAFVQVPLETNIKKYRADYLLSDGPLQEHLRRALPNLTLATTTQGYYLYTFPEAR</sequence>
<reference evidence="2 3" key="1">
    <citation type="journal article" date="2015" name="Nature">
        <title>rRNA introns, odd ribosomes, and small enigmatic genomes across a large radiation of phyla.</title>
        <authorList>
            <person name="Brown C.T."/>
            <person name="Hug L.A."/>
            <person name="Thomas B.C."/>
            <person name="Sharon I."/>
            <person name="Castelle C.J."/>
            <person name="Singh A."/>
            <person name="Wilkins M.J."/>
            <person name="Williams K.H."/>
            <person name="Banfield J.F."/>
        </authorList>
    </citation>
    <scope>NUCLEOTIDE SEQUENCE [LARGE SCALE GENOMIC DNA]</scope>
</reference>
<name>A0A0G2A6A7_9BACT</name>
<feature type="transmembrane region" description="Helical" evidence="1">
    <location>
        <begin position="20"/>
        <end position="43"/>
    </location>
</feature>
<organism evidence="2 3">
    <name type="scientific">Candidatus Kaiserbacteria bacterium GW2011_GWB1_52_6</name>
    <dbReference type="NCBI Taxonomy" id="1618674"/>
    <lineage>
        <taxon>Bacteria</taxon>
        <taxon>Candidatus Kaiseribacteriota</taxon>
    </lineage>
</organism>
<evidence type="ECO:0008006" key="4">
    <source>
        <dbReference type="Google" id="ProtNLM"/>
    </source>
</evidence>
<proteinExistence type="predicted"/>
<feature type="transmembrane region" description="Helical" evidence="1">
    <location>
        <begin position="207"/>
        <end position="240"/>
    </location>
</feature>
<gene>
    <name evidence="2" type="ORF">UY70_C0006G0003</name>
</gene>
<evidence type="ECO:0000256" key="1">
    <source>
        <dbReference type="SAM" id="Phobius"/>
    </source>
</evidence>
<keyword evidence="1" id="KW-0812">Transmembrane</keyword>
<feature type="transmembrane region" description="Helical" evidence="1">
    <location>
        <begin position="352"/>
        <end position="376"/>
    </location>
</feature>
<feature type="transmembrane region" description="Helical" evidence="1">
    <location>
        <begin position="142"/>
        <end position="162"/>
    </location>
</feature>
<dbReference type="Proteomes" id="UP000034185">
    <property type="component" value="Unassembled WGS sequence"/>
</dbReference>
<comment type="caution">
    <text evidence="2">The sequence shown here is derived from an EMBL/GenBank/DDBJ whole genome shotgun (WGS) entry which is preliminary data.</text>
</comment>
<dbReference type="AlphaFoldDB" id="A0A0G2A6A7"/>
<accession>A0A0G2A6A7</accession>
<feature type="transmembrane region" description="Helical" evidence="1">
    <location>
        <begin position="388"/>
        <end position="408"/>
    </location>
</feature>
<keyword evidence="1" id="KW-1133">Transmembrane helix</keyword>
<feature type="transmembrane region" description="Helical" evidence="1">
    <location>
        <begin position="252"/>
        <end position="269"/>
    </location>
</feature>
<evidence type="ECO:0000313" key="3">
    <source>
        <dbReference type="Proteomes" id="UP000034185"/>
    </source>
</evidence>